<evidence type="ECO:0000256" key="7">
    <source>
        <dbReference type="ARBA" id="ARBA00048478"/>
    </source>
</evidence>
<keyword evidence="3 8" id="KW-0547">Nucleotide-binding</keyword>
<comment type="caution">
    <text evidence="10">The sequence shown here is derived from an EMBL/GenBank/DDBJ whole genome shotgun (WGS) entry which is preliminary data.</text>
</comment>
<organism evidence="10">
    <name type="scientific">Leptospirillum ferriphilum</name>
    <dbReference type="NCBI Taxonomy" id="178606"/>
    <lineage>
        <taxon>Bacteria</taxon>
        <taxon>Pseudomonadati</taxon>
        <taxon>Nitrospirota</taxon>
        <taxon>Nitrospiria</taxon>
        <taxon>Nitrospirales</taxon>
        <taxon>Nitrospiraceae</taxon>
        <taxon>Leptospirillum</taxon>
    </lineage>
</organism>
<dbReference type="CDD" id="cd02020">
    <property type="entry name" value="CMPK"/>
    <property type="match status" value="1"/>
</dbReference>
<dbReference type="EMBL" id="DTMM01000064">
    <property type="protein sequence ID" value="HFT92866.1"/>
    <property type="molecule type" value="Genomic_DNA"/>
</dbReference>
<dbReference type="InterPro" id="IPR003136">
    <property type="entry name" value="Cytidylate_kin"/>
</dbReference>
<evidence type="ECO:0000256" key="2">
    <source>
        <dbReference type="ARBA" id="ARBA00022679"/>
    </source>
</evidence>
<accession>A0A7C3LRX2</accession>
<keyword evidence="5 8" id="KW-0067">ATP-binding</keyword>
<evidence type="ECO:0000256" key="8">
    <source>
        <dbReference type="HAMAP-Rule" id="MF_00238"/>
    </source>
</evidence>
<dbReference type="Pfam" id="PF02224">
    <property type="entry name" value="Cytidylate_kin"/>
    <property type="match status" value="1"/>
</dbReference>
<gene>
    <name evidence="8" type="primary">cmk</name>
    <name evidence="10" type="ORF">ENX03_02770</name>
</gene>
<dbReference type="GO" id="GO:0015949">
    <property type="term" value="P:nucleobase-containing small molecule interconversion"/>
    <property type="evidence" value="ECO:0007669"/>
    <property type="project" value="TreeGrafter"/>
</dbReference>
<dbReference type="GO" id="GO:0005524">
    <property type="term" value="F:ATP binding"/>
    <property type="evidence" value="ECO:0007669"/>
    <property type="project" value="UniProtKB-UniRule"/>
</dbReference>
<evidence type="ECO:0000256" key="6">
    <source>
        <dbReference type="ARBA" id="ARBA00047615"/>
    </source>
</evidence>
<evidence type="ECO:0000256" key="5">
    <source>
        <dbReference type="ARBA" id="ARBA00022840"/>
    </source>
</evidence>
<reference evidence="10" key="1">
    <citation type="journal article" date="2020" name="mSystems">
        <title>Genome- and Community-Level Interaction Insights into Carbon Utilization and Element Cycling Functions of Hydrothermarchaeota in Hydrothermal Sediment.</title>
        <authorList>
            <person name="Zhou Z."/>
            <person name="Liu Y."/>
            <person name="Xu W."/>
            <person name="Pan J."/>
            <person name="Luo Z.H."/>
            <person name="Li M."/>
        </authorList>
    </citation>
    <scope>NUCLEOTIDE SEQUENCE [LARGE SCALE GENOMIC DNA]</scope>
    <source>
        <strain evidence="10">SpSt-902</strain>
    </source>
</reference>
<feature type="binding site" evidence="8">
    <location>
        <begin position="11"/>
        <end position="19"/>
    </location>
    <ligand>
        <name>ATP</name>
        <dbReference type="ChEBI" id="CHEBI:30616"/>
    </ligand>
</feature>
<evidence type="ECO:0000256" key="3">
    <source>
        <dbReference type="ARBA" id="ARBA00022741"/>
    </source>
</evidence>
<proteinExistence type="inferred from homology"/>
<comment type="catalytic activity">
    <reaction evidence="6 8">
        <text>dCMP + ATP = dCDP + ADP</text>
        <dbReference type="Rhea" id="RHEA:25094"/>
        <dbReference type="ChEBI" id="CHEBI:30616"/>
        <dbReference type="ChEBI" id="CHEBI:57566"/>
        <dbReference type="ChEBI" id="CHEBI:58593"/>
        <dbReference type="ChEBI" id="CHEBI:456216"/>
        <dbReference type="EC" id="2.7.4.25"/>
    </reaction>
</comment>
<keyword evidence="4 8" id="KW-0418">Kinase</keyword>
<evidence type="ECO:0000259" key="9">
    <source>
        <dbReference type="Pfam" id="PF02224"/>
    </source>
</evidence>
<dbReference type="PANTHER" id="PTHR21299">
    <property type="entry name" value="CYTIDYLATE KINASE/PANTOATE-BETA-ALANINE LIGASE"/>
    <property type="match status" value="1"/>
</dbReference>
<sequence length="221" mass="24568">MLKNGTIAIDGPSASGKSSLAKAVAKELGWIHADTGSLYRAVAYLLEQSRMENAGEDSICRYLKNRQIVFAIREGSTRVLLDGEDVTDALRGENTGRTASRISQIPCVRDYLLDVQRNFGQKGGVVMDGRDIGTVILPQATLKVFLYADPLVRAFRRHRELTQKGIQADLEAVRKDLEERDRLDRSRQLAPLVQAPDAVVLDNSHLSIEDSVQWILQKLPD</sequence>
<feature type="domain" description="Cytidylate kinase" evidence="9">
    <location>
        <begin position="7"/>
        <end position="219"/>
    </location>
</feature>
<dbReference type="Gene3D" id="3.40.50.300">
    <property type="entry name" value="P-loop containing nucleotide triphosphate hydrolases"/>
    <property type="match status" value="1"/>
</dbReference>
<dbReference type="GO" id="GO:0006220">
    <property type="term" value="P:pyrimidine nucleotide metabolic process"/>
    <property type="evidence" value="ECO:0007669"/>
    <property type="project" value="UniProtKB-UniRule"/>
</dbReference>
<dbReference type="NCBIfam" id="TIGR00017">
    <property type="entry name" value="cmk"/>
    <property type="match status" value="1"/>
</dbReference>
<keyword evidence="2 8" id="KW-0808">Transferase</keyword>
<comment type="catalytic activity">
    <reaction evidence="7 8">
        <text>CMP + ATP = CDP + ADP</text>
        <dbReference type="Rhea" id="RHEA:11600"/>
        <dbReference type="ChEBI" id="CHEBI:30616"/>
        <dbReference type="ChEBI" id="CHEBI:58069"/>
        <dbReference type="ChEBI" id="CHEBI:60377"/>
        <dbReference type="ChEBI" id="CHEBI:456216"/>
        <dbReference type="EC" id="2.7.4.25"/>
    </reaction>
</comment>
<dbReference type="InterPro" id="IPR027417">
    <property type="entry name" value="P-loop_NTPase"/>
</dbReference>
<dbReference type="EC" id="2.7.4.25" evidence="8"/>
<name>A0A7C3LRX2_9BACT</name>
<comment type="similarity">
    <text evidence="1 8">Belongs to the cytidylate kinase family. Type 1 subfamily.</text>
</comment>
<dbReference type="PANTHER" id="PTHR21299:SF2">
    <property type="entry name" value="CYTIDYLATE KINASE"/>
    <property type="match status" value="1"/>
</dbReference>
<evidence type="ECO:0000313" key="10">
    <source>
        <dbReference type="EMBL" id="HFT92866.1"/>
    </source>
</evidence>
<dbReference type="SUPFAM" id="SSF52540">
    <property type="entry name" value="P-loop containing nucleoside triphosphate hydrolases"/>
    <property type="match status" value="1"/>
</dbReference>
<evidence type="ECO:0000256" key="1">
    <source>
        <dbReference type="ARBA" id="ARBA00009427"/>
    </source>
</evidence>
<protein>
    <recommendedName>
        <fullName evidence="8">Cytidylate kinase</fullName>
        <shortName evidence="8">CK</shortName>
        <ecNumber evidence="8">2.7.4.25</ecNumber>
    </recommendedName>
    <alternativeName>
        <fullName evidence="8">Cytidine monophosphate kinase</fullName>
        <shortName evidence="8">CMP kinase</shortName>
    </alternativeName>
</protein>
<evidence type="ECO:0000256" key="4">
    <source>
        <dbReference type="ARBA" id="ARBA00022777"/>
    </source>
</evidence>
<dbReference type="InterPro" id="IPR011994">
    <property type="entry name" value="Cytidylate_kinase_dom"/>
</dbReference>
<dbReference type="AlphaFoldDB" id="A0A7C3LRX2"/>
<dbReference type="HAMAP" id="MF_00238">
    <property type="entry name" value="Cytidyl_kinase_type1"/>
    <property type="match status" value="1"/>
</dbReference>
<dbReference type="GO" id="GO:0005829">
    <property type="term" value="C:cytosol"/>
    <property type="evidence" value="ECO:0007669"/>
    <property type="project" value="TreeGrafter"/>
</dbReference>
<comment type="subcellular location">
    <subcellularLocation>
        <location evidence="8">Cytoplasm</location>
    </subcellularLocation>
</comment>
<keyword evidence="8" id="KW-0963">Cytoplasm</keyword>
<dbReference type="GO" id="GO:0036431">
    <property type="term" value="F:dCMP kinase activity"/>
    <property type="evidence" value="ECO:0007669"/>
    <property type="project" value="InterPro"/>
</dbReference>